<dbReference type="CDD" id="cd00093">
    <property type="entry name" value="HTH_XRE"/>
    <property type="match status" value="1"/>
</dbReference>
<dbReference type="GO" id="GO:0005829">
    <property type="term" value="C:cytosol"/>
    <property type="evidence" value="ECO:0007669"/>
    <property type="project" value="TreeGrafter"/>
</dbReference>
<dbReference type="Proteomes" id="UP000019222">
    <property type="component" value="Chromosome"/>
</dbReference>
<reference evidence="6 7" key="1">
    <citation type="submission" date="2013-02" db="EMBL/GenBank/DDBJ databases">
        <title>The complete genome sequence of Corynebacterium vitaeruminis DSM 20294.</title>
        <authorList>
            <person name="Ruckert C."/>
            <person name="Albersmeier A."/>
            <person name="Kalinowski J."/>
        </authorList>
    </citation>
    <scope>NUCLEOTIDE SEQUENCE [LARGE SCALE GENOMIC DNA]</scope>
    <source>
        <strain evidence="7">ATCC 10234</strain>
    </source>
</reference>
<dbReference type="AlphaFoldDB" id="W5XZV7"/>
<dbReference type="Gene3D" id="1.10.260.40">
    <property type="entry name" value="lambda repressor-like DNA-binding domains"/>
    <property type="match status" value="1"/>
</dbReference>
<dbReference type="PIRSF" id="PIRSF019251">
    <property type="entry name" value="Rv0465c"/>
    <property type="match status" value="1"/>
</dbReference>
<keyword evidence="7" id="KW-1185">Reference proteome</keyword>
<dbReference type="InterPro" id="IPR010359">
    <property type="entry name" value="IrrE_HExxH"/>
</dbReference>
<dbReference type="Pfam" id="PF01381">
    <property type="entry name" value="HTH_3"/>
    <property type="match status" value="1"/>
</dbReference>
<keyword evidence="4" id="KW-0804">Transcription</keyword>
<sequence length="446" mass="49870">MSKVFAGATIRMLRDLHGLTQLSMARKLGISTSYLNQIENDNRALSASMLLNLARTFDVDPSLFSPEEAKRNAGKLKDALALAGITDFDERSLRDLSARYPKLAATMSQLAYSQAPVDQVDAYEHVKNFLFSKRNHVEELDELAEKLAKEIGIPGLRVTRLSSLLDQEFSVTVSFHKELPTSRRSYNPATRTVYLRNNLNEAQQCFELARQVAHLRYEDVLVDLTHDSPWLPDEQSRALAHVALAQYFGAAVVMPYGDFIAAARELHYDIDLLSSRFGTSFESTCHRLSTLQRPGDEGVPFFFIRTDRAGNISKRQSSASFHFSRSGGSCPLWVLHRSFESSGRILRQVAQMPDGRTYLWIARTISSTSFGFGEAPKEFAIGLGCDIDQAENLVYSRGLNLSPDVADPIGTGCRVCSREDCRQRAFPFTGRELATRESESSDIPYS</sequence>
<dbReference type="EMBL" id="CP004353">
    <property type="protein sequence ID" value="AHI22511.1"/>
    <property type="molecule type" value="Genomic_DNA"/>
</dbReference>
<evidence type="ECO:0000256" key="3">
    <source>
        <dbReference type="ARBA" id="ARBA00023125"/>
    </source>
</evidence>
<dbReference type="HOGENOM" id="CLU_046383_0_0_11"/>
<dbReference type="InterPro" id="IPR010982">
    <property type="entry name" value="Lambda_DNA-bd_dom_sf"/>
</dbReference>
<dbReference type="Pfam" id="PF06114">
    <property type="entry name" value="Peptidase_M78"/>
    <property type="match status" value="1"/>
</dbReference>
<dbReference type="InterPro" id="IPR018653">
    <property type="entry name" value="ScfR_C"/>
</dbReference>
<dbReference type="eggNOG" id="COG3800">
    <property type="taxonomic scope" value="Bacteria"/>
</dbReference>
<evidence type="ECO:0000313" key="7">
    <source>
        <dbReference type="Proteomes" id="UP000019222"/>
    </source>
</evidence>
<dbReference type="PANTHER" id="PTHR46797">
    <property type="entry name" value="HTH-TYPE TRANSCRIPTIONAL REGULATOR"/>
    <property type="match status" value="1"/>
</dbReference>
<dbReference type="GO" id="GO:0003677">
    <property type="term" value="F:DNA binding"/>
    <property type="evidence" value="ECO:0007669"/>
    <property type="project" value="UniProtKB-KW"/>
</dbReference>
<dbReference type="SUPFAM" id="SSF47413">
    <property type="entry name" value="lambda repressor-like DNA-binding domains"/>
    <property type="match status" value="1"/>
</dbReference>
<dbReference type="STRING" id="1224164.B843_05630"/>
<feature type="domain" description="HTH cro/C1-type" evidence="5">
    <location>
        <begin position="10"/>
        <end position="64"/>
    </location>
</feature>
<dbReference type="KEGG" id="cvt:B843_05630"/>
<dbReference type="eggNOG" id="COG1396">
    <property type="taxonomic scope" value="Bacteria"/>
</dbReference>
<organism evidence="6 7">
    <name type="scientific">Corynebacterium vitaeruminis DSM 20294</name>
    <dbReference type="NCBI Taxonomy" id="1224164"/>
    <lineage>
        <taxon>Bacteria</taxon>
        <taxon>Bacillati</taxon>
        <taxon>Actinomycetota</taxon>
        <taxon>Actinomycetes</taxon>
        <taxon>Mycobacteriales</taxon>
        <taxon>Corynebacteriaceae</taxon>
        <taxon>Corynebacterium</taxon>
    </lineage>
</organism>
<dbReference type="Pfam" id="PF09856">
    <property type="entry name" value="ScfRs"/>
    <property type="match status" value="1"/>
</dbReference>
<gene>
    <name evidence="6" type="ORF">B843_05630</name>
</gene>
<dbReference type="PROSITE" id="PS50943">
    <property type="entry name" value="HTH_CROC1"/>
    <property type="match status" value="1"/>
</dbReference>
<dbReference type="InterPro" id="IPR026281">
    <property type="entry name" value="HTH_RamB"/>
</dbReference>
<evidence type="ECO:0000259" key="5">
    <source>
        <dbReference type="PROSITE" id="PS50943"/>
    </source>
</evidence>
<dbReference type="PANTHER" id="PTHR46797:SF23">
    <property type="entry name" value="HTH-TYPE TRANSCRIPTIONAL REGULATOR SUTR"/>
    <property type="match status" value="1"/>
</dbReference>
<comment type="similarity">
    <text evidence="1">Belongs to the short-chain fatty acyl-CoA assimilation regulator (ScfR) family.</text>
</comment>
<dbReference type="RefSeq" id="WP_025252544.1">
    <property type="nucleotide sequence ID" value="NZ_CP004353.1"/>
</dbReference>
<keyword evidence="2" id="KW-0805">Transcription regulation</keyword>
<keyword evidence="3" id="KW-0238">DNA-binding</keyword>
<accession>W5XZV7</accession>
<dbReference type="InterPro" id="IPR001387">
    <property type="entry name" value="Cro/C1-type_HTH"/>
</dbReference>
<proteinExistence type="inferred from homology"/>
<evidence type="ECO:0000256" key="4">
    <source>
        <dbReference type="ARBA" id="ARBA00023163"/>
    </source>
</evidence>
<dbReference type="SMART" id="SM00530">
    <property type="entry name" value="HTH_XRE"/>
    <property type="match status" value="1"/>
</dbReference>
<name>W5XZV7_9CORY</name>
<dbReference type="InterPro" id="IPR050807">
    <property type="entry name" value="TransReg_Diox_bact_type"/>
</dbReference>
<evidence type="ECO:0000256" key="2">
    <source>
        <dbReference type="ARBA" id="ARBA00023015"/>
    </source>
</evidence>
<protein>
    <recommendedName>
        <fullName evidence="5">HTH cro/C1-type domain-containing protein</fullName>
    </recommendedName>
</protein>
<dbReference type="GO" id="GO:0003700">
    <property type="term" value="F:DNA-binding transcription factor activity"/>
    <property type="evidence" value="ECO:0007669"/>
    <property type="project" value="TreeGrafter"/>
</dbReference>
<evidence type="ECO:0000313" key="6">
    <source>
        <dbReference type="EMBL" id="AHI22511.1"/>
    </source>
</evidence>
<evidence type="ECO:0000256" key="1">
    <source>
        <dbReference type="ARBA" id="ARBA00007227"/>
    </source>
</evidence>
<dbReference type="PATRIC" id="fig|1224164.3.peg.1125"/>